<dbReference type="Proteomes" id="UP001239994">
    <property type="component" value="Unassembled WGS sequence"/>
</dbReference>
<reference evidence="1" key="1">
    <citation type="submission" date="2023-03" db="EMBL/GenBank/DDBJ databases">
        <title>Electrophorus voltai genome.</title>
        <authorList>
            <person name="Bian C."/>
        </authorList>
    </citation>
    <scope>NUCLEOTIDE SEQUENCE</scope>
    <source>
        <strain evidence="1">CB-2022</strain>
        <tissue evidence="1">Muscle</tissue>
    </source>
</reference>
<sequence length="454" mass="50878">MICFPPSPFLGLKAEFLAGQLRMRLLEKIHAGAWSLLWVVSPGQSLLWAVTRDGLSLGLSLLGMVSPLGGFSSGWSLLWAVSPSDFGLLDRHLEDIASSYVMTFRTSGWSSVSCYYGDNRGPRAHRPHPQQHDSSHITFFLHFVSGNAGVWWRMLVFGGECWCLVEMAGVWWRMLVFGGDGWCLVENAGVWWRMLVFGGECWCLVENAGAWWRMLVFGGDGWCLVENAGVWWRWLVLGGECWCLVENAGVWWRWLVLGGECWCLVEMAGAWWRMLVFGGECWCLVEMAGVCGEFWCLVKNVGYGFDPVTSTPTPLQGFDSVTDTTTPLQGFDSVTSTPAPLQGFDSVTDTPTPLQGFDSPYTNPYTTQYPTLNLRPPIALVMPLHHPYTRIWYSSSPSQPHPPAEVAEFLQVELFTGVDKQVEKWVGRQMDDPAVGGVHTLLMWVVVWVVCMHS</sequence>
<keyword evidence="2" id="KW-1185">Reference proteome</keyword>
<evidence type="ECO:0000313" key="1">
    <source>
        <dbReference type="EMBL" id="KAK1792053.1"/>
    </source>
</evidence>
<accession>A0AAD8Z649</accession>
<proteinExistence type="predicted"/>
<protein>
    <submittedName>
        <fullName evidence="1">Uncharacterized protein</fullName>
    </submittedName>
</protein>
<gene>
    <name evidence="1" type="ORF">P4O66_001831</name>
</gene>
<organism evidence="1 2">
    <name type="scientific">Electrophorus voltai</name>
    <dbReference type="NCBI Taxonomy" id="2609070"/>
    <lineage>
        <taxon>Eukaryota</taxon>
        <taxon>Metazoa</taxon>
        <taxon>Chordata</taxon>
        <taxon>Craniata</taxon>
        <taxon>Vertebrata</taxon>
        <taxon>Euteleostomi</taxon>
        <taxon>Actinopterygii</taxon>
        <taxon>Neopterygii</taxon>
        <taxon>Teleostei</taxon>
        <taxon>Ostariophysi</taxon>
        <taxon>Gymnotiformes</taxon>
        <taxon>Gymnotoidei</taxon>
        <taxon>Gymnotidae</taxon>
        <taxon>Electrophorus</taxon>
    </lineage>
</organism>
<dbReference type="EMBL" id="JAROKS010000019">
    <property type="protein sequence ID" value="KAK1792053.1"/>
    <property type="molecule type" value="Genomic_DNA"/>
</dbReference>
<dbReference type="AlphaFoldDB" id="A0AAD8Z649"/>
<name>A0AAD8Z649_9TELE</name>
<comment type="caution">
    <text evidence="1">The sequence shown here is derived from an EMBL/GenBank/DDBJ whole genome shotgun (WGS) entry which is preliminary data.</text>
</comment>
<evidence type="ECO:0000313" key="2">
    <source>
        <dbReference type="Proteomes" id="UP001239994"/>
    </source>
</evidence>